<dbReference type="GO" id="GO:0005524">
    <property type="term" value="F:ATP binding"/>
    <property type="evidence" value="ECO:0007669"/>
    <property type="project" value="InterPro"/>
</dbReference>
<dbReference type="Gene3D" id="1.10.510.10">
    <property type="entry name" value="Transferase(Phosphotransferase) domain 1"/>
    <property type="match status" value="1"/>
</dbReference>
<proteinExistence type="predicted"/>
<evidence type="ECO:0000259" key="1">
    <source>
        <dbReference type="PROSITE" id="PS50011"/>
    </source>
</evidence>
<dbReference type="SUPFAM" id="SSF56112">
    <property type="entry name" value="Protein kinase-like (PK-like)"/>
    <property type="match status" value="1"/>
</dbReference>
<organism evidence="2 3">
    <name type="scientific">Ancylostoma caninum</name>
    <name type="common">Dog hookworm</name>
    <dbReference type="NCBI Taxonomy" id="29170"/>
    <lineage>
        <taxon>Eukaryota</taxon>
        <taxon>Metazoa</taxon>
        <taxon>Ecdysozoa</taxon>
        <taxon>Nematoda</taxon>
        <taxon>Chromadorea</taxon>
        <taxon>Rhabditida</taxon>
        <taxon>Rhabditina</taxon>
        <taxon>Rhabditomorpha</taxon>
        <taxon>Strongyloidea</taxon>
        <taxon>Ancylostomatidae</taxon>
        <taxon>Ancylostomatinae</taxon>
        <taxon>Ancylostoma</taxon>
    </lineage>
</organism>
<name>A0A368FW95_ANCCA</name>
<sequence length="265" mass="30203">MPAPPYNAPDDVRILDYGECLITDKNEKYAVMDIIVLASHGILMRVEKSDDGKLLCAKIQANKITKKQYPGDFGRELRALQLLEEKKTNNKYLPKLLGSGRTEEITFFITDHVGETLQRQLLKFGQLRWACEIDRILPSTMNFSPSSAYRICRYLISALRTVHEIGLVHGNIRPSAILVGGPHERDIIRLFGFQFSSEHPPRSNDRETIGYPLDHYTARATHKGERAKPQHDMEMYINFVSSPVETFDKCAKPLCLDNAKTHDVF</sequence>
<dbReference type="OrthoDB" id="413582at2759"/>
<dbReference type="Proteomes" id="UP000252519">
    <property type="component" value="Unassembled WGS sequence"/>
</dbReference>
<reference evidence="2 3" key="1">
    <citation type="submission" date="2014-10" db="EMBL/GenBank/DDBJ databases">
        <title>Draft genome of the hookworm Ancylostoma caninum.</title>
        <authorList>
            <person name="Mitreva M."/>
        </authorList>
    </citation>
    <scope>NUCLEOTIDE SEQUENCE [LARGE SCALE GENOMIC DNA]</scope>
    <source>
        <strain evidence="2 3">Baltimore</strain>
    </source>
</reference>
<dbReference type="AlphaFoldDB" id="A0A368FW95"/>
<protein>
    <recommendedName>
        <fullName evidence="1">Protein kinase domain-containing protein</fullName>
    </recommendedName>
</protein>
<dbReference type="InterPro" id="IPR011009">
    <property type="entry name" value="Kinase-like_dom_sf"/>
</dbReference>
<dbReference type="PROSITE" id="PS50011">
    <property type="entry name" value="PROTEIN_KINASE_DOM"/>
    <property type="match status" value="1"/>
</dbReference>
<dbReference type="GO" id="GO:0004672">
    <property type="term" value="F:protein kinase activity"/>
    <property type="evidence" value="ECO:0007669"/>
    <property type="project" value="InterPro"/>
</dbReference>
<dbReference type="InterPro" id="IPR050235">
    <property type="entry name" value="CK1_Ser-Thr_kinase"/>
</dbReference>
<dbReference type="InterPro" id="IPR000719">
    <property type="entry name" value="Prot_kinase_dom"/>
</dbReference>
<accession>A0A368FW95</accession>
<feature type="domain" description="Protein kinase" evidence="1">
    <location>
        <begin position="29"/>
        <end position="265"/>
    </location>
</feature>
<dbReference type="EMBL" id="JOJR01000628">
    <property type="protein sequence ID" value="RCN35758.1"/>
    <property type="molecule type" value="Genomic_DNA"/>
</dbReference>
<comment type="caution">
    <text evidence="2">The sequence shown here is derived from an EMBL/GenBank/DDBJ whole genome shotgun (WGS) entry which is preliminary data.</text>
</comment>
<dbReference type="STRING" id="29170.A0A368FW95"/>
<evidence type="ECO:0000313" key="2">
    <source>
        <dbReference type="EMBL" id="RCN35758.1"/>
    </source>
</evidence>
<gene>
    <name evidence="2" type="ORF">ANCCAN_18377</name>
</gene>
<keyword evidence="3" id="KW-1185">Reference proteome</keyword>
<dbReference type="PANTHER" id="PTHR11909">
    <property type="entry name" value="CASEIN KINASE-RELATED"/>
    <property type="match status" value="1"/>
</dbReference>
<evidence type="ECO:0000313" key="3">
    <source>
        <dbReference type="Proteomes" id="UP000252519"/>
    </source>
</evidence>